<dbReference type="Proteomes" id="UP000265515">
    <property type="component" value="Unassembled WGS sequence"/>
</dbReference>
<reference evidence="5 6" key="1">
    <citation type="journal article" date="2018" name="Cell">
        <title>The Chara Genome: Secondary Complexity and Implications for Plant Terrestrialization.</title>
        <authorList>
            <person name="Nishiyama T."/>
            <person name="Sakayama H."/>
            <person name="Vries J.D."/>
            <person name="Buschmann H."/>
            <person name="Saint-Marcoux D."/>
            <person name="Ullrich K.K."/>
            <person name="Haas F.B."/>
            <person name="Vanderstraeten L."/>
            <person name="Becker D."/>
            <person name="Lang D."/>
            <person name="Vosolsobe S."/>
            <person name="Rombauts S."/>
            <person name="Wilhelmsson P.K.I."/>
            <person name="Janitza P."/>
            <person name="Kern R."/>
            <person name="Heyl A."/>
            <person name="Rumpler F."/>
            <person name="Villalobos L.I.A.C."/>
            <person name="Clay J.M."/>
            <person name="Skokan R."/>
            <person name="Toyoda A."/>
            <person name="Suzuki Y."/>
            <person name="Kagoshima H."/>
            <person name="Schijlen E."/>
            <person name="Tajeshwar N."/>
            <person name="Catarino B."/>
            <person name="Hetherington A.J."/>
            <person name="Saltykova A."/>
            <person name="Bonnot C."/>
            <person name="Breuninger H."/>
            <person name="Symeonidi A."/>
            <person name="Radhakrishnan G.V."/>
            <person name="Van Nieuwerburgh F."/>
            <person name="Deforce D."/>
            <person name="Chang C."/>
            <person name="Karol K.G."/>
            <person name="Hedrich R."/>
            <person name="Ulvskov P."/>
            <person name="Glockner G."/>
            <person name="Delwiche C.F."/>
            <person name="Petrasek J."/>
            <person name="Van de Peer Y."/>
            <person name="Friml J."/>
            <person name="Beilby M."/>
            <person name="Dolan L."/>
            <person name="Kohara Y."/>
            <person name="Sugano S."/>
            <person name="Fujiyama A."/>
            <person name="Delaux P.-M."/>
            <person name="Quint M."/>
            <person name="TheiBen G."/>
            <person name="Hagemann M."/>
            <person name="Harholt J."/>
            <person name="Dunand C."/>
            <person name="Zachgo S."/>
            <person name="Langdale J."/>
            <person name="Maumus F."/>
            <person name="Straeten D.V.D."/>
            <person name="Gould S.B."/>
            <person name="Rensing S.A."/>
        </authorList>
    </citation>
    <scope>NUCLEOTIDE SEQUENCE [LARGE SCALE GENOMIC DNA]</scope>
    <source>
        <strain evidence="5 6">S276</strain>
    </source>
</reference>
<feature type="compositionally biased region" description="Acidic residues" evidence="4">
    <location>
        <begin position="369"/>
        <end position="386"/>
    </location>
</feature>
<accession>A0A388LGK4</accession>
<proteinExistence type="predicted"/>
<feature type="compositionally biased region" description="Basic and acidic residues" evidence="4">
    <location>
        <begin position="278"/>
        <end position="299"/>
    </location>
</feature>
<dbReference type="GO" id="GO:0016020">
    <property type="term" value="C:membrane"/>
    <property type="evidence" value="ECO:0007669"/>
    <property type="project" value="UniProtKB-SubCell"/>
</dbReference>
<feature type="region of interest" description="Disordered" evidence="4">
    <location>
        <begin position="357"/>
        <end position="423"/>
    </location>
</feature>
<organism evidence="5 6">
    <name type="scientific">Chara braunii</name>
    <name type="common">Braun's stonewort</name>
    <dbReference type="NCBI Taxonomy" id="69332"/>
    <lineage>
        <taxon>Eukaryota</taxon>
        <taxon>Viridiplantae</taxon>
        <taxon>Streptophyta</taxon>
        <taxon>Charophyceae</taxon>
        <taxon>Charales</taxon>
        <taxon>Characeae</taxon>
        <taxon>Chara</taxon>
    </lineage>
</organism>
<comment type="subcellular location">
    <subcellularLocation>
        <location evidence="1">Membrane</location>
        <topology evidence="1">Multi-pass membrane protein</topology>
    </subcellularLocation>
</comment>
<gene>
    <name evidence="5" type="ORF">CBR_g32115</name>
</gene>
<comment type="caution">
    <text evidence="5">The sequence shown here is derived from an EMBL/GenBank/DDBJ whole genome shotgun (WGS) entry which is preliminary data.</text>
</comment>
<dbReference type="AlphaFoldDB" id="A0A388LGK4"/>
<feature type="compositionally biased region" description="Basic and acidic residues" evidence="4">
    <location>
        <begin position="387"/>
        <end position="400"/>
    </location>
</feature>
<dbReference type="Gene3D" id="1.50.40.10">
    <property type="entry name" value="Mitochondrial carrier domain"/>
    <property type="match status" value="1"/>
</dbReference>
<name>A0A388LGK4_CHABU</name>
<evidence type="ECO:0000256" key="2">
    <source>
        <dbReference type="ARBA" id="ARBA00022692"/>
    </source>
</evidence>
<keyword evidence="3" id="KW-0472">Membrane</keyword>
<dbReference type="Pfam" id="PF00153">
    <property type="entry name" value="Mito_carr"/>
    <property type="match status" value="1"/>
</dbReference>
<dbReference type="Gramene" id="GBG81438">
    <property type="protein sequence ID" value="GBG81438"/>
    <property type="gene ID" value="CBR_g32115"/>
</dbReference>
<keyword evidence="2" id="KW-0812">Transmembrane</keyword>
<evidence type="ECO:0000313" key="5">
    <source>
        <dbReference type="EMBL" id="GBG81438.1"/>
    </source>
</evidence>
<feature type="compositionally biased region" description="Low complexity" evidence="4">
    <location>
        <begin position="182"/>
        <end position="191"/>
    </location>
</feature>
<sequence length="466" mass="47960">MGRDGALQPRPVLRAIGLGPLPSASASRSAISPTGEEGAESVISRIGHPPIRPVLKAGLLRSVSTGLEKHVAAVTWTGVGFVGWVRNATAGLARGISTQCRTIAASTRIVRGGAIVEKCAWSPRGGHIGVAVVSTSSRACGAGVRTVEVLALPSNVTLELVDNGRSSGEPLAKRSSLDAMTPASSASPASSSFVPSFSSAILSPTAPPINRLAATASPSVLGGAFVEISVGVRGEGAGSIPSDVDRAGAGRRRGWLLAGSRREDGGSGSGTGSGWGRGWKEEVAVDRKDTCESVNDKDGGANGGQGGGDEGRLRQRVGATIRSKFSGNALAGALAGGLVSCCLHPIDTVKTVVQSERGAASSSLFPVEGLEEEGDEEEEEEEEEEEPRGAEEVEMERWDGGRSSCLDPVPGHQPADARCPVGAAEDLPSPLELWRSQFVRSLKASSDIYKSMAEGFGEFTQCVMAE</sequence>
<dbReference type="SUPFAM" id="SSF103506">
    <property type="entry name" value="Mitochondrial carrier"/>
    <property type="match status" value="1"/>
</dbReference>
<feature type="region of interest" description="Disordered" evidence="4">
    <location>
        <begin position="259"/>
        <end position="312"/>
    </location>
</feature>
<evidence type="ECO:0000256" key="1">
    <source>
        <dbReference type="ARBA" id="ARBA00004141"/>
    </source>
</evidence>
<protein>
    <submittedName>
        <fullName evidence="5">Uncharacterized protein</fullName>
    </submittedName>
</protein>
<feature type="compositionally biased region" description="Gly residues" evidence="4">
    <location>
        <begin position="266"/>
        <end position="277"/>
    </location>
</feature>
<evidence type="ECO:0000256" key="4">
    <source>
        <dbReference type="SAM" id="MobiDB-lite"/>
    </source>
</evidence>
<keyword evidence="6" id="KW-1185">Reference proteome</keyword>
<evidence type="ECO:0000313" key="6">
    <source>
        <dbReference type="Proteomes" id="UP000265515"/>
    </source>
</evidence>
<dbReference type="EMBL" id="BFEA01000374">
    <property type="protein sequence ID" value="GBG81438.1"/>
    <property type="molecule type" value="Genomic_DNA"/>
</dbReference>
<dbReference type="InterPro" id="IPR018108">
    <property type="entry name" value="MCP_transmembrane"/>
</dbReference>
<feature type="region of interest" description="Disordered" evidence="4">
    <location>
        <begin position="163"/>
        <end position="191"/>
    </location>
</feature>
<evidence type="ECO:0000256" key="3">
    <source>
        <dbReference type="ARBA" id="ARBA00023136"/>
    </source>
</evidence>
<dbReference type="InterPro" id="IPR023395">
    <property type="entry name" value="MCP_dom_sf"/>
</dbReference>